<reference evidence="1 2" key="1">
    <citation type="submission" date="2019-05" db="EMBL/GenBank/DDBJ databases">
        <title>Nakamurella sp. N5BH11, whole genome shotgun sequence.</title>
        <authorList>
            <person name="Tuo L."/>
        </authorList>
    </citation>
    <scope>NUCLEOTIDE SEQUENCE [LARGE SCALE GENOMIC DNA]</scope>
    <source>
        <strain evidence="1 2">N5BH11</strain>
    </source>
</reference>
<evidence type="ECO:0000313" key="1">
    <source>
        <dbReference type="EMBL" id="TKV61722.1"/>
    </source>
</evidence>
<dbReference type="RefSeq" id="WP_137449027.1">
    <property type="nucleotide sequence ID" value="NZ_SZZH01000001.1"/>
</dbReference>
<dbReference type="OrthoDB" id="10010289at2"/>
<organism evidence="1 2">
    <name type="scientific">Nakamurella flava</name>
    <dbReference type="NCBI Taxonomy" id="2576308"/>
    <lineage>
        <taxon>Bacteria</taxon>
        <taxon>Bacillati</taxon>
        <taxon>Actinomycetota</taxon>
        <taxon>Actinomycetes</taxon>
        <taxon>Nakamurellales</taxon>
        <taxon>Nakamurellaceae</taxon>
        <taxon>Nakamurella</taxon>
    </lineage>
</organism>
<comment type="caution">
    <text evidence="1">The sequence shown here is derived from an EMBL/GenBank/DDBJ whole genome shotgun (WGS) entry which is preliminary data.</text>
</comment>
<name>A0A4U6QNT3_9ACTN</name>
<evidence type="ECO:0000313" key="2">
    <source>
        <dbReference type="Proteomes" id="UP000306985"/>
    </source>
</evidence>
<dbReference type="Proteomes" id="UP000306985">
    <property type="component" value="Unassembled WGS sequence"/>
</dbReference>
<keyword evidence="2" id="KW-1185">Reference proteome</keyword>
<sequence length="124" mass="13503">MPVEPACEQPGPPSFEQRLHQAATQLLLGPLAGVETPTGDARACVGEQDAVDAVVLLLGMVHEHRQRGQLPFEVAVRMTTLLMVVRDRIRPLPPLAGTPEAELLEADLYEAVQALRHAMRRPTA</sequence>
<accession>A0A4U6QNT3</accession>
<dbReference type="AlphaFoldDB" id="A0A4U6QNT3"/>
<gene>
    <name evidence="1" type="ORF">FDO65_09280</name>
</gene>
<dbReference type="EMBL" id="SZZH01000001">
    <property type="protein sequence ID" value="TKV61722.1"/>
    <property type="molecule type" value="Genomic_DNA"/>
</dbReference>
<protein>
    <submittedName>
        <fullName evidence="1">Uncharacterized protein</fullName>
    </submittedName>
</protein>
<proteinExistence type="predicted"/>